<keyword evidence="2" id="KW-1185">Reference proteome</keyword>
<name>A0AAV4RU37_CAEEX</name>
<organism evidence="1 2">
    <name type="scientific">Caerostris extrusa</name>
    <name type="common">Bark spider</name>
    <name type="synonym">Caerostris bankana</name>
    <dbReference type="NCBI Taxonomy" id="172846"/>
    <lineage>
        <taxon>Eukaryota</taxon>
        <taxon>Metazoa</taxon>
        <taxon>Ecdysozoa</taxon>
        <taxon>Arthropoda</taxon>
        <taxon>Chelicerata</taxon>
        <taxon>Arachnida</taxon>
        <taxon>Araneae</taxon>
        <taxon>Araneomorphae</taxon>
        <taxon>Entelegynae</taxon>
        <taxon>Araneoidea</taxon>
        <taxon>Araneidae</taxon>
        <taxon>Caerostris</taxon>
    </lineage>
</organism>
<gene>
    <name evidence="1" type="ORF">CEXT_231</name>
</gene>
<accession>A0AAV4RU37</accession>
<proteinExistence type="predicted"/>
<evidence type="ECO:0000313" key="2">
    <source>
        <dbReference type="Proteomes" id="UP001054945"/>
    </source>
</evidence>
<evidence type="ECO:0000313" key="1">
    <source>
        <dbReference type="EMBL" id="GIY23810.1"/>
    </source>
</evidence>
<reference evidence="1 2" key="1">
    <citation type="submission" date="2021-06" db="EMBL/GenBank/DDBJ databases">
        <title>Caerostris extrusa draft genome.</title>
        <authorList>
            <person name="Kono N."/>
            <person name="Arakawa K."/>
        </authorList>
    </citation>
    <scope>NUCLEOTIDE SEQUENCE [LARGE SCALE GENOMIC DNA]</scope>
</reference>
<dbReference type="EMBL" id="BPLR01008317">
    <property type="protein sequence ID" value="GIY23810.1"/>
    <property type="molecule type" value="Genomic_DNA"/>
</dbReference>
<protein>
    <submittedName>
        <fullName evidence="1">Uncharacterized protein</fullName>
    </submittedName>
</protein>
<comment type="caution">
    <text evidence="1">The sequence shown here is derived from an EMBL/GenBank/DDBJ whole genome shotgun (WGS) entry which is preliminary data.</text>
</comment>
<dbReference type="AlphaFoldDB" id="A0AAV4RU37"/>
<sequence length="67" mass="7430">MLTLTAPDPRLSKEKHVTIQQFEGKEVALGSSTCVVHQNSVGFVRTQLENNTPLPCCIPIRLEPVEK</sequence>
<dbReference type="Proteomes" id="UP001054945">
    <property type="component" value="Unassembled WGS sequence"/>
</dbReference>